<dbReference type="OrthoDB" id="10313001at2759"/>
<keyword evidence="2" id="KW-1185">Reference proteome</keyword>
<evidence type="ECO:0000313" key="1">
    <source>
        <dbReference type="EMBL" id="MBA0646538.1"/>
    </source>
</evidence>
<sequence>MGPHSLGPFNLLIGESYATIIWVRFQVIFTEVRSRWASYENIPGVE</sequence>
<dbReference type="Proteomes" id="UP000593573">
    <property type="component" value="Unassembled WGS sequence"/>
</dbReference>
<name>A0A7J8U7S5_9ROSI</name>
<gene>
    <name evidence="1" type="ORF">Goklo_014495</name>
</gene>
<reference evidence="1 2" key="1">
    <citation type="journal article" date="2019" name="Genome Biol. Evol.">
        <title>Insights into the evolution of the New World diploid cottons (Gossypium, subgenus Houzingenia) based on genome sequencing.</title>
        <authorList>
            <person name="Grover C.E."/>
            <person name="Arick M.A. 2nd"/>
            <person name="Thrash A."/>
            <person name="Conover J.L."/>
            <person name="Sanders W.S."/>
            <person name="Peterson D.G."/>
            <person name="Frelichowski J.E."/>
            <person name="Scheffler J.A."/>
            <person name="Scheffler B.E."/>
            <person name="Wendel J.F."/>
        </authorList>
    </citation>
    <scope>NUCLEOTIDE SEQUENCE [LARGE SCALE GENOMIC DNA]</scope>
    <source>
        <strain evidence="1">57</strain>
        <tissue evidence="1">Leaf</tissue>
    </source>
</reference>
<dbReference type="EMBL" id="JABFAB010000004">
    <property type="protein sequence ID" value="MBA0646538.1"/>
    <property type="molecule type" value="Genomic_DNA"/>
</dbReference>
<protein>
    <submittedName>
        <fullName evidence="1">Uncharacterized protein</fullName>
    </submittedName>
</protein>
<evidence type="ECO:0000313" key="2">
    <source>
        <dbReference type="Proteomes" id="UP000593573"/>
    </source>
</evidence>
<proteinExistence type="predicted"/>
<organism evidence="1 2">
    <name type="scientific">Gossypium klotzschianum</name>
    <dbReference type="NCBI Taxonomy" id="34286"/>
    <lineage>
        <taxon>Eukaryota</taxon>
        <taxon>Viridiplantae</taxon>
        <taxon>Streptophyta</taxon>
        <taxon>Embryophyta</taxon>
        <taxon>Tracheophyta</taxon>
        <taxon>Spermatophyta</taxon>
        <taxon>Magnoliopsida</taxon>
        <taxon>eudicotyledons</taxon>
        <taxon>Gunneridae</taxon>
        <taxon>Pentapetalae</taxon>
        <taxon>rosids</taxon>
        <taxon>malvids</taxon>
        <taxon>Malvales</taxon>
        <taxon>Malvaceae</taxon>
        <taxon>Malvoideae</taxon>
        <taxon>Gossypium</taxon>
    </lineage>
</organism>
<accession>A0A7J8U7S5</accession>
<comment type="caution">
    <text evidence="1">The sequence shown here is derived from an EMBL/GenBank/DDBJ whole genome shotgun (WGS) entry which is preliminary data.</text>
</comment>
<dbReference type="AlphaFoldDB" id="A0A7J8U7S5"/>